<keyword evidence="4" id="KW-0317">Glutathione biosynthesis</keyword>
<dbReference type="InterPro" id="IPR036812">
    <property type="entry name" value="NAD(P)_OxRdtase_dom_sf"/>
</dbReference>
<dbReference type="GO" id="GO:0017109">
    <property type="term" value="C:glutamate-cysteine ligase complex"/>
    <property type="evidence" value="ECO:0007669"/>
    <property type="project" value="TreeGrafter"/>
</dbReference>
<evidence type="ECO:0000256" key="5">
    <source>
        <dbReference type="ARBA" id="ARBA00030406"/>
    </source>
</evidence>
<comment type="subunit">
    <text evidence="3">Heterodimer of a catalytic heavy chain and a regulatory light chain.</text>
</comment>
<sequence>MLNTILDSKLDSFVISTGNVLNVNKKAGQKPTEELIDCLAVTMTESIFNEKEKQLQRAHNELAEKIDEHGRDDIKVGVKIFLNNDSVEYLNEAVIATLKVLNLECLDNVILAYHPCSKSGHTANGVVDEAIKNDNFEWGANNGDAINNLKELWTHLEKFAKSKKICQLGIADLDVDSLKELHQSAVVPPSVAQINLSACCVVPPPLQQFCTANDIPLLTHSDPNETGMH</sequence>
<dbReference type="GO" id="GO:0030234">
    <property type="term" value="F:enzyme regulator activity"/>
    <property type="evidence" value="ECO:0007669"/>
    <property type="project" value="TreeGrafter"/>
</dbReference>
<dbReference type="GO" id="GO:0006750">
    <property type="term" value="P:glutathione biosynthetic process"/>
    <property type="evidence" value="ECO:0007669"/>
    <property type="project" value="UniProtKB-UniPathway"/>
</dbReference>
<accession>A0A7R8UXN2</accession>
<evidence type="ECO:0000256" key="8">
    <source>
        <dbReference type="ARBA" id="ARBA00032926"/>
    </source>
</evidence>
<comment type="pathway">
    <text evidence="1">Sulfur metabolism; glutathione biosynthesis; glutathione from L-cysteine and L-glutamate: step 1/2.</text>
</comment>
<dbReference type="PANTHER" id="PTHR13295">
    <property type="entry name" value="GLUTAMATE CYSTEINE LIGASE REGULATORY SUBUNIT"/>
    <property type="match status" value="1"/>
</dbReference>
<evidence type="ECO:0000256" key="3">
    <source>
        <dbReference type="ARBA" id="ARBA00011532"/>
    </source>
</evidence>
<evidence type="ECO:0000256" key="7">
    <source>
        <dbReference type="ARBA" id="ARBA00031732"/>
    </source>
</evidence>
<dbReference type="InterPro" id="IPR032963">
    <property type="entry name" value="Gclm"/>
</dbReference>
<proteinExistence type="inferred from homology"/>
<dbReference type="Pfam" id="PF00248">
    <property type="entry name" value="Aldo_ket_red"/>
    <property type="match status" value="1"/>
</dbReference>
<evidence type="ECO:0000256" key="1">
    <source>
        <dbReference type="ARBA" id="ARBA00005006"/>
    </source>
</evidence>
<dbReference type="PANTHER" id="PTHR13295:SF4">
    <property type="entry name" value="GLUTAMATE--CYSTEINE LIGASE REGULATORY SUBUNIT"/>
    <property type="match status" value="1"/>
</dbReference>
<evidence type="ECO:0000256" key="4">
    <source>
        <dbReference type="ARBA" id="ARBA00022684"/>
    </source>
</evidence>
<dbReference type="SUPFAM" id="SSF51430">
    <property type="entry name" value="NAD(P)-linked oxidoreductase"/>
    <property type="match status" value="1"/>
</dbReference>
<evidence type="ECO:0000259" key="9">
    <source>
        <dbReference type="Pfam" id="PF00248"/>
    </source>
</evidence>
<dbReference type="GO" id="GO:0035226">
    <property type="term" value="F:glutamate-cysteine ligase catalytic subunit binding"/>
    <property type="evidence" value="ECO:0007669"/>
    <property type="project" value="InterPro"/>
</dbReference>
<dbReference type="Proteomes" id="UP000594454">
    <property type="component" value="Chromosome 4"/>
</dbReference>
<dbReference type="OrthoDB" id="5596051at2759"/>
<dbReference type="InParanoid" id="A0A7R8UXN2"/>
<dbReference type="Gene3D" id="3.20.20.100">
    <property type="entry name" value="NADP-dependent oxidoreductase domain"/>
    <property type="match status" value="1"/>
</dbReference>
<protein>
    <recommendedName>
        <fullName evidence="7">GCS light chain</fullName>
    </recommendedName>
    <alternativeName>
        <fullName evidence="5">Gamma-ECS regulatory subunit</fullName>
    </alternativeName>
    <alternativeName>
        <fullName evidence="8">Gamma-glutamylcysteine synthetase regulatory subunit</fullName>
    </alternativeName>
    <alternativeName>
        <fullName evidence="6">Glutamate--cysteine ligase modifier subunit</fullName>
    </alternativeName>
</protein>
<gene>
    <name evidence="10" type="ORF">HERILL_LOCUS11608</name>
</gene>
<comment type="similarity">
    <text evidence="2">Belongs to the aldo/keto reductase family. Glutamate--cysteine ligase light chain subfamily.</text>
</comment>
<dbReference type="InterPro" id="IPR023210">
    <property type="entry name" value="NADP_OxRdtase_dom"/>
</dbReference>
<dbReference type="EMBL" id="LR899012">
    <property type="protein sequence ID" value="CAD7089025.1"/>
    <property type="molecule type" value="Genomic_DNA"/>
</dbReference>
<evidence type="ECO:0000256" key="2">
    <source>
        <dbReference type="ARBA" id="ARBA00008612"/>
    </source>
</evidence>
<evidence type="ECO:0000256" key="6">
    <source>
        <dbReference type="ARBA" id="ARBA00031154"/>
    </source>
</evidence>
<reference evidence="10 11" key="1">
    <citation type="submission" date="2020-11" db="EMBL/GenBank/DDBJ databases">
        <authorList>
            <person name="Wallbank WR R."/>
            <person name="Pardo Diaz C."/>
            <person name="Kozak K."/>
            <person name="Martin S."/>
            <person name="Jiggins C."/>
            <person name="Moest M."/>
            <person name="Warren A I."/>
            <person name="Generalovic N T."/>
            <person name="Byers J.R.P. K."/>
            <person name="Montejo-Kovacevich G."/>
            <person name="Yen C E."/>
        </authorList>
    </citation>
    <scope>NUCLEOTIDE SEQUENCE [LARGE SCALE GENOMIC DNA]</scope>
</reference>
<feature type="domain" description="NADP-dependent oxidoreductase" evidence="9">
    <location>
        <begin position="51"/>
        <end position="221"/>
    </location>
</feature>
<dbReference type="UniPathway" id="UPA00142">
    <property type="reaction ID" value="UER00209"/>
</dbReference>
<name>A0A7R8UXN2_HERIL</name>
<keyword evidence="11" id="KW-1185">Reference proteome</keyword>
<dbReference type="FunCoup" id="A0A7R8UXN2">
    <property type="interactions" value="1345"/>
</dbReference>
<evidence type="ECO:0000313" key="11">
    <source>
        <dbReference type="Proteomes" id="UP000594454"/>
    </source>
</evidence>
<dbReference type="AlphaFoldDB" id="A0A7R8UXN2"/>
<organism evidence="10 11">
    <name type="scientific">Hermetia illucens</name>
    <name type="common">Black soldier fly</name>
    <dbReference type="NCBI Taxonomy" id="343691"/>
    <lineage>
        <taxon>Eukaryota</taxon>
        <taxon>Metazoa</taxon>
        <taxon>Ecdysozoa</taxon>
        <taxon>Arthropoda</taxon>
        <taxon>Hexapoda</taxon>
        <taxon>Insecta</taxon>
        <taxon>Pterygota</taxon>
        <taxon>Neoptera</taxon>
        <taxon>Endopterygota</taxon>
        <taxon>Diptera</taxon>
        <taxon>Brachycera</taxon>
        <taxon>Stratiomyomorpha</taxon>
        <taxon>Stratiomyidae</taxon>
        <taxon>Hermetiinae</taxon>
        <taxon>Hermetia</taxon>
    </lineage>
</organism>
<evidence type="ECO:0000313" key="10">
    <source>
        <dbReference type="EMBL" id="CAD7089025.1"/>
    </source>
</evidence>